<gene>
    <name evidence="2" type="ordered locus">M5M_19285</name>
</gene>
<keyword evidence="3" id="KW-1185">Reference proteome</keyword>
<dbReference type="Proteomes" id="UP000000466">
    <property type="component" value="Chromosome"/>
</dbReference>
<keyword evidence="1" id="KW-0812">Transmembrane</keyword>
<reference evidence="2 3" key="1">
    <citation type="journal article" date="2013" name="Genome Announc.">
        <title>Complete genome sequence of Simiduia agarivorans SA1(T), a marine bacterium able to degrade a variety of polysaccharides.</title>
        <authorList>
            <person name="Lin S.Y."/>
            <person name="Shieh W.Y."/>
            <person name="Chen J.S."/>
            <person name="Tang S.L."/>
        </authorList>
    </citation>
    <scope>NUCLEOTIDE SEQUENCE [LARGE SCALE GENOMIC DNA]</scope>
    <source>
        <strain evidence="3">DSM 21679 / JCM 13881 / BCRC 17597 / SA1</strain>
    </source>
</reference>
<feature type="transmembrane region" description="Helical" evidence="1">
    <location>
        <begin position="21"/>
        <end position="43"/>
    </location>
</feature>
<protein>
    <recommendedName>
        <fullName evidence="4">Transmembrane protein</fullName>
    </recommendedName>
</protein>
<dbReference type="AlphaFoldDB" id="K4KPK8"/>
<evidence type="ECO:0000313" key="3">
    <source>
        <dbReference type="Proteomes" id="UP000000466"/>
    </source>
</evidence>
<keyword evidence="1" id="KW-1133">Transmembrane helix</keyword>
<name>K4KPK8_SIMAS</name>
<evidence type="ECO:0000256" key="1">
    <source>
        <dbReference type="SAM" id="Phobius"/>
    </source>
</evidence>
<accession>K4KPK8</accession>
<proteinExistence type="predicted"/>
<evidence type="ECO:0000313" key="2">
    <source>
        <dbReference type="EMBL" id="AFV00982.2"/>
    </source>
</evidence>
<feature type="transmembrane region" description="Helical" evidence="1">
    <location>
        <begin position="55"/>
        <end position="73"/>
    </location>
</feature>
<dbReference type="HOGENOM" id="CLU_144074_0_0_6"/>
<evidence type="ECO:0008006" key="4">
    <source>
        <dbReference type="Google" id="ProtNLM"/>
    </source>
</evidence>
<organism evidence="2 3">
    <name type="scientific">Simiduia agarivorans (strain DSM 21679 / JCM 13881 / BCRC 17597 / SA1)</name>
    <dbReference type="NCBI Taxonomy" id="1117647"/>
    <lineage>
        <taxon>Bacteria</taxon>
        <taxon>Pseudomonadati</taxon>
        <taxon>Pseudomonadota</taxon>
        <taxon>Gammaproteobacteria</taxon>
        <taxon>Cellvibrionales</taxon>
        <taxon>Cellvibrionaceae</taxon>
        <taxon>Simiduia</taxon>
    </lineage>
</organism>
<keyword evidence="1" id="KW-0472">Membrane</keyword>
<sequence>MNLASWFAKSDRYDGIRPINIYAMRVIYCLMVFVLGAEVWGYIFSYTGRWGENDAVAWSVWAAFSVLALVGIFRTVEMIPVLLLEIVYKVLWLILVVYPLWRSNELVGSGVEETAFAFGLVILPILAMPWGYVFNRYVMGRSRS</sequence>
<feature type="transmembrane region" description="Helical" evidence="1">
    <location>
        <begin position="80"/>
        <end position="101"/>
    </location>
</feature>
<dbReference type="eggNOG" id="ENOG5032YBH">
    <property type="taxonomic scope" value="Bacteria"/>
</dbReference>
<dbReference type="STRING" id="1117647.M5M_19285"/>
<dbReference type="KEGG" id="saga:M5M_19285"/>
<dbReference type="EMBL" id="CP003746">
    <property type="protein sequence ID" value="AFV00982.2"/>
    <property type="molecule type" value="Genomic_DNA"/>
</dbReference>
<feature type="transmembrane region" description="Helical" evidence="1">
    <location>
        <begin position="116"/>
        <end position="134"/>
    </location>
</feature>